<feature type="domain" description="HTH tetR-type" evidence="4">
    <location>
        <begin position="22"/>
        <end position="82"/>
    </location>
</feature>
<dbReference type="InterPro" id="IPR050109">
    <property type="entry name" value="HTH-type_TetR-like_transc_reg"/>
</dbReference>
<dbReference type="SUPFAM" id="SSF46689">
    <property type="entry name" value="Homeodomain-like"/>
    <property type="match status" value="1"/>
</dbReference>
<organism evidence="5 6">
    <name type="scientific">Acidocella aquatica</name>
    <dbReference type="NCBI Taxonomy" id="1922313"/>
    <lineage>
        <taxon>Bacteria</taxon>
        <taxon>Pseudomonadati</taxon>
        <taxon>Pseudomonadota</taxon>
        <taxon>Alphaproteobacteria</taxon>
        <taxon>Acetobacterales</taxon>
        <taxon>Acidocellaceae</taxon>
        <taxon>Acidocella</taxon>
    </lineage>
</organism>
<dbReference type="Gene3D" id="1.10.357.10">
    <property type="entry name" value="Tetracycline Repressor, domain 2"/>
    <property type="match status" value="1"/>
</dbReference>
<dbReference type="PRINTS" id="PR00455">
    <property type="entry name" value="HTHTETR"/>
</dbReference>
<evidence type="ECO:0000259" key="4">
    <source>
        <dbReference type="PROSITE" id="PS50977"/>
    </source>
</evidence>
<proteinExistence type="predicted"/>
<evidence type="ECO:0000256" key="1">
    <source>
        <dbReference type="ARBA" id="ARBA00023125"/>
    </source>
</evidence>
<dbReference type="PANTHER" id="PTHR30055:SF226">
    <property type="entry name" value="HTH-TYPE TRANSCRIPTIONAL REGULATOR PKSA"/>
    <property type="match status" value="1"/>
</dbReference>
<reference evidence="6" key="1">
    <citation type="journal article" date="2019" name="Int. J. Syst. Evol. Microbiol.">
        <title>The Global Catalogue of Microorganisms (GCM) 10K type strain sequencing project: providing services to taxonomists for standard genome sequencing and annotation.</title>
        <authorList>
            <consortium name="The Broad Institute Genomics Platform"/>
            <consortium name="The Broad Institute Genome Sequencing Center for Infectious Disease"/>
            <person name="Wu L."/>
            <person name="Ma J."/>
        </authorList>
    </citation>
    <scope>NUCLEOTIDE SEQUENCE [LARGE SCALE GENOMIC DNA]</scope>
    <source>
        <strain evidence="6">NBRC 112502</strain>
    </source>
</reference>
<dbReference type="EMBL" id="BSOS01000065">
    <property type="protein sequence ID" value="GLR67193.1"/>
    <property type="molecule type" value="Genomic_DNA"/>
</dbReference>
<dbReference type="Pfam" id="PF00440">
    <property type="entry name" value="TetR_N"/>
    <property type="match status" value="1"/>
</dbReference>
<accession>A0ABQ6A6B5</accession>
<feature type="region of interest" description="Disordered" evidence="3">
    <location>
        <begin position="1"/>
        <end position="25"/>
    </location>
</feature>
<gene>
    <name evidence="5" type="ORF">GCM10010909_18740</name>
</gene>
<evidence type="ECO:0000313" key="5">
    <source>
        <dbReference type="EMBL" id="GLR67193.1"/>
    </source>
</evidence>
<keyword evidence="1 2" id="KW-0238">DNA-binding</keyword>
<evidence type="ECO:0000256" key="2">
    <source>
        <dbReference type="PROSITE-ProRule" id="PRU00335"/>
    </source>
</evidence>
<name>A0ABQ6A6B5_9PROT</name>
<evidence type="ECO:0000256" key="3">
    <source>
        <dbReference type="SAM" id="MobiDB-lite"/>
    </source>
</evidence>
<sequence length="218" mass="24630">MLTPDTHEPPARKRRTQEERSEETKQRILQAATRLTVRKGYAALRTADVAEEAGVSKGALQHHFESKETLVIALVEHAFNNQMLASRQRAAQRDSTHDLIEMVIEDAKEFFFSEYFLVAVNLVLSSQPPSQLRTAVLAISQRARLPVEAAWKQAFIAAGIPQDIATELLSLTLAIVRGYSIRNLWDDNTEWQNRCFATWAGMVRLYAEKHRQDGNDAG</sequence>
<dbReference type="RefSeq" id="WP_284257921.1">
    <property type="nucleotide sequence ID" value="NZ_BSOS01000065.1"/>
</dbReference>
<dbReference type="PANTHER" id="PTHR30055">
    <property type="entry name" value="HTH-TYPE TRANSCRIPTIONAL REGULATOR RUTR"/>
    <property type="match status" value="1"/>
</dbReference>
<feature type="DNA-binding region" description="H-T-H motif" evidence="2">
    <location>
        <begin position="45"/>
        <end position="64"/>
    </location>
</feature>
<dbReference type="InterPro" id="IPR009057">
    <property type="entry name" value="Homeodomain-like_sf"/>
</dbReference>
<comment type="caution">
    <text evidence="5">The sequence shown here is derived from an EMBL/GenBank/DDBJ whole genome shotgun (WGS) entry which is preliminary data.</text>
</comment>
<evidence type="ECO:0000313" key="6">
    <source>
        <dbReference type="Proteomes" id="UP001156641"/>
    </source>
</evidence>
<protein>
    <recommendedName>
        <fullName evidence="4">HTH tetR-type domain-containing protein</fullName>
    </recommendedName>
</protein>
<dbReference type="Proteomes" id="UP001156641">
    <property type="component" value="Unassembled WGS sequence"/>
</dbReference>
<dbReference type="InterPro" id="IPR001647">
    <property type="entry name" value="HTH_TetR"/>
</dbReference>
<dbReference type="PROSITE" id="PS50977">
    <property type="entry name" value="HTH_TETR_2"/>
    <property type="match status" value="1"/>
</dbReference>
<keyword evidence="6" id="KW-1185">Reference proteome</keyword>